<dbReference type="EMBL" id="JAGGJX010000001">
    <property type="protein sequence ID" value="MBP1854818.1"/>
    <property type="molecule type" value="Genomic_DNA"/>
</dbReference>
<accession>A0ABS4EA83</accession>
<sequence length="72" mass="8420">MKIWEVLNEKNIGKLVSITNQDEVLYQYNDRYLIDKNGHNSIGLFSLNASDRGYWAAKIHSTDIMTLDFKIR</sequence>
<proteinExistence type="predicted"/>
<dbReference type="Proteomes" id="UP000767291">
    <property type="component" value="Unassembled WGS sequence"/>
</dbReference>
<comment type="caution">
    <text evidence="1">The sequence shown here is derived from an EMBL/GenBank/DDBJ whole genome shotgun (WGS) entry which is preliminary data.</text>
</comment>
<evidence type="ECO:0000313" key="2">
    <source>
        <dbReference type="Proteomes" id="UP000767291"/>
    </source>
</evidence>
<reference evidence="1 2" key="1">
    <citation type="submission" date="2021-03" db="EMBL/GenBank/DDBJ databases">
        <title>Genomic Encyclopedia of Type Strains, Phase IV (KMG-IV): sequencing the most valuable type-strain genomes for metagenomic binning, comparative biology and taxonomic classification.</title>
        <authorList>
            <person name="Goeker M."/>
        </authorList>
    </citation>
    <scope>NUCLEOTIDE SEQUENCE [LARGE SCALE GENOMIC DNA]</scope>
    <source>
        <strain evidence="1 2">DSM 1289</strain>
    </source>
</reference>
<dbReference type="RefSeq" id="WP_027701461.1">
    <property type="nucleotide sequence ID" value="NZ_BAAACS010000013.1"/>
</dbReference>
<protein>
    <submittedName>
        <fullName evidence="1">Uncharacterized protein</fullName>
    </submittedName>
</protein>
<gene>
    <name evidence="1" type="ORF">J2Z43_001208</name>
</gene>
<evidence type="ECO:0000313" key="1">
    <source>
        <dbReference type="EMBL" id="MBP1854818.1"/>
    </source>
</evidence>
<keyword evidence="2" id="KW-1185">Reference proteome</keyword>
<name>A0ABS4EA83_9FIRM</name>
<organism evidence="1 2">
    <name type="scientific">Metaclostridioides mangenotii</name>
    <dbReference type="NCBI Taxonomy" id="1540"/>
    <lineage>
        <taxon>Bacteria</taxon>
        <taxon>Bacillati</taxon>
        <taxon>Bacillota</taxon>
        <taxon>Clostridia</taxon>
        <taxon>Peptostreptococcales</taxon>
        <taxon>Peptostreptococcaceae</taxon>
        <taxon>Metaclostridioides</taxon>
    </lineage>
</organism>